<gene>
    <name evidence="1" type="ORF">AMJAP_1645</name>
</gene>
<dbReference type="RefSeq" id="WP_019621854.1">
    <property type="nucleotide sequence ID" value="NZ_AP014545.1"/>
</dbReference>
<dbReference type="Proteomes" id="UP000595663">
    <property type="component" value="Chromosome"/>
</dbReference>
<keyword evidence="2" id="KW-1185">Reference proteome</keyword>
<accession>A0A7R6PKY0</accession>
<dbReference type="OrthoDB" id="6118011at2"/>
<sequence length="152" mass="16552">MDTYLDNGSAYEDILSGIQECDPRGAVCCTDETVFSLAKVVLVKEKIPGITLQLVDEQGYAIRQVSSKKPSQDRPSDSHLSTRQTAVIRALEKVMSHCRKEGIQLIGYSDELVAMPVVVRPDDVSPAVALDVETHGVYRGADSLINTDSDQA</sequence>
<dbReference type="AlphaFoldDB" id="A0A7R6PKY0"/>
<protein>
    <submittedName>
        <fullName evidence="1">Uncharacterized protein</fullName>
    </submittedName>
</protein>
<reference evidence="1 2" key="1">
    <citation type="journal article" date="2008" name="Int. J. Syst. Evol. Microbiol.">
        <title>Amphritea japonica sp. nov. and Amphritea balenae sp. nov., isolated from the sediment adjacent to sperm whale carcasses off Kagoshima, Japan.</title>
        <authorList>
            <person name="Miyazaki M."/>
            <person name="Nogi Y."/>
            <person name="Fujiwara Y."/>
            <person name="Kawato M."/>
            <person name="Nagahama T."/>
            <person name="Kubokawa K."/>
            <person name="Horikoshi K."/>
        </authorList>
    </citation>
    <scope>NUCLEOTIDE SEQUENCE [LARGE SCALE GENOMIC DNA]</scope>
    <source>
        <strain evidence="1 2">ATCC BAA-1530</strain>
    </source>
</reference>
<dbReference type="EMBL" id="AP014545">
    <property type="protein sequence ID" value="BBB26240.1"/>
    <property type="molecule type" value="Genomic_DNA"/>
</dbReference>
<evidence type="ECO:0000313" key="2">
    <source>
        <dbReference type="Proteomes" id="UP000595663"/>
    </source>
</evidence>
<proteinExistence type="predicted"/>
<organism evidence="1 2">
    <name type="scientific">Amphritea japonica ATCC BAA-1530</name>
    <dbReference type="NCBI Taxonomy" id="1278309"/>
    <lineage>
        <taxon>Bacteria</taxon>
        <taxon>Pseudomonadati</taxon>
        <taxon>Pseudomonadota</taxon>
        <taxon>Gammaproteobacteria</taxon>
        <taxon>Oceanospirillales</taxon>
        <taxon>Oceanospirillaceae</taxon>
        <taxon>Amphritea</taxon>
    </lineage>
</organism>
<evidence type="ECO:0000313" key="1">
    <source>
        <dbReference type="EMBL" id="BBB26240.1"/>
    </source>
</evidence>
<name>A0A7R6PKY0_9GAMM</name>
<dbReference type="KEGG" id="ajp:AMJAP_1645"/>